<dbReference type="Pfam" id="PF12725">
    <property type="entry name" value="DUF3810"/>
    <property type="match status" value="1"/>
</dbReference>
<keyword evidence="1" id="KW-1133">Transmembrane helix</keyword>
<keyword evidence="1" id="KW-0472">Membrane</keyword>
<organism evidence="2 3">
    <name type="scientific">Sungkyunkwania multivorans</name>
    <dbReference type="NCBI Taxonomy" id="1173618"/>
    <lineage>
        <taxon>Bacteria</taxon>
        <taxon>Pseudomonadati</taxon>
        <taxon>Bacteroidota</taxon>
        <taxon>Flavobacteriia</taxon>
        <taxon>Flavobacteriales</taxon>
        <taxon>Flavobacteriaceae</taxon>
        <taxon>Sungkyunkwania</taxon>
    </lineage>
</organism>
<dbReference type="EMBL" id="JBHTJH010000004">
    <property type="protein sequence ID" value="MFD0861327.1"/>
    <property type="molecule type" value="Genomic_DNA"/>
</dbReference>
<accession>A0ABW3CVX8</accession>
<gene>
    <name evidence="2" type="ORF">ACFQ1M_03840</name>
</gene>
<evidence type="ECO:0000313" key="2">
    <source>
        <dbReference type="EMBL" id="MFD0861327.1"/>
    </source>
</evidence>
<feature type="transmembrane region" description="Helical" evidence="1">
    <location>
        <begin position="87"/>
        <end position="106"/>
    </location>
</feature>
<protein>
    <submittedName>
        <fullName evidence="2">DUF3810 domain-containing protein</fullName>
    </submittedName>
</protein>
<keyword evidence="3" id="KW-1185">Reference proteome</keyword>
<dbReference type="Proteomes" id="UP001596978">
    <property type="component" value="Unassembled WGS sequence"/>
</dbReference>
<sequence>MKMTLKQGIALSIIPQLLVVNLLKTRPDWVESLYSNGLYLWLSKISRIILGWIPFSLGDLLYVAAILLVIRFFILKGHLFFNATRKFFTEVFAMFSIAYLIFHLAWGMNYHRKQLHEFFDIDDEYTTQELIAFTERIIDRSNAIHLELVANESVKVEMPFTKWEVLNGTQNGYKNLARAYPLLTYDHSSIKMSTLSLPLTFMGYSGYLNPFTNEAQVNYKMPIYKFPTTVAHEQAHQLGFAAENEANFIGYLATINNDDPYYKYSGYTFALRYCLGEMYRRDLEEYQRLSERINEGIKKNYREVTAFWRSYENPAEPIFKKSFDTYLKANSQEKGIESYSYIVALLVNYYEDHNL</sequence>
<evidence type="ECO:0000313" key="3">
    <source>
        <dbReference type="Proteomes" id="UP001596978"/>
    </source>
</evidence>
<reference evidence="3" key="1">
    <citation type="journal article" date="2019" name="Int. J. Syst. Evol. Microbiol.">
        <title>The Global Catalogue of Microorganisms (GCM) 10K type strain sequencing project: providing services to taxonomists for standard genome sequencing and annotation.</title>
        <authorList>
            <consortium name="The Broad Institute Genomics Platform"/>
            <consortium name="The Broad Institute Genome Sequencing Center for Infectious Disease"/>
            <person name="Wu L."/>
            <person name="Ma J."/>
        </authorList>
    </citation>
    <scope>NUCLEOTIDE SEQUENCE [LARGE SCALE GENOMIC DNA]</scope>
    <source>
        <strain evidence="3">CCUG 62952</strain>
    </source>
</reference>
<evidence type="ECO:0000256" key="1">
    <source>
        <dbReference type="SAM" id="Phobius"/>
    </source>
</evidence>
<proteinExistence type="predicted"/>
<comment type="caution">
    <text evidence="2">The sequence shown here is derived from an EMBL/GenBank/DDBJ whole genome shotgun (WGS) entry which is preliminary data.</text>
</comment>
<dbReference type="InterPro" id="IPR024294">
    <property type="entry name" value="DUF3810"/>
</dbReference>
<keyword evidence="1" id="KW-0812">Transmembrane</keyword>
<feature type="transmembrane region" description="Helical" evidence="1">
    <location>
        <begin position="49"/>
        <end position="75"/>
    </location>
</feature>
<name>A0ABW3CVX8_9FLAO</name>
<dbReference type="RefSeq" id="WP_386404130.1">
    <property type="nucleotide sequence ID" value="NZ_JBHTJH010000004.1"/>
</dbReference>